<dbReference type="AlphaFoldDB" id="A0A0C2XP81"/>
<feature type="compositionally biased region" description="Polar residues" evidence="1">
    <location>
        <begin position="421"/>
        <end position="433"/>
    </location>
</feature>
<feature type="region of interest" description="Disordered" evidence="1">
    <location>
        <begin position="503"/>
        <end position="539"/>
    </location>
</feature>
<feature type="region of interest" description="Disordered" evidence="1">
    <location>
        <begin position="323"/>
        <end position="471"/>
    </location>
</feature>
<feature type="compositionally biased region" description="Low complexity" evidence="1">
    <location>
        <begin position="521"/>
        <end position="530"/>
    </location>
</feature>
<organism evidence="2 3">
    <name type="scientific">Serendipita vermifera MAFF 305830</name>
    <dbReference type="NCBI Taxonomy" id="933852"/>
    <lineage>
        <taxon>Eukaryota</taxon>
        <taxon>Fungi</taxon>
        <taxon>Dikarya</taxon>
        <taxon>Basidiomycota</taxon>
        <taxon>Agaricomycotina</taxon>
        <taxon>Agaricomycetes</taxon>
        <taxon>Sebacinales</taxon>
        <taxon>Serendipitaceae</taxon>
        <taxon>Serendipita</taxon>
    </lineage>
</organism>
<evidence type="ECO:0000256" key="1">
    <source>
        <dbReference type="SAM" id="MobiDB-lite"/>
    </source>
</evidence>
<protein>
    <submittedName>
        <fullName evidence="2">Uncharacterized protein</fullName>
    </submittedName>
</protein>
<evidence type="ECO:0000313" key="3">
    <source>
        <dbReference type="Proteomes" id="UP000054097"/>
    </source>
</evidence>
<sequence>MSQAGFSWTNAAINALSSFETSADATFQFIRMPSRSALPIIPIYETTASPYNNNATPPQATGSASLLQADILRTSNPNLYPQNAMPLTIKHPEFTQQQQQQQQTKIDEDAWAAHIMNNVERLEHSAHLSAHNQQPPLTISQSHPQSYAHHHQQQLYPAEQQQQVQYTVEQIEHALLYQSANSNDPNDLSKLYEQMTANLHDEVAASRLNSGNKEIATLPSAIPSVPSLHVRYPSNSQRFAQNHPYTSPRFSAQPLPPGGGRPGGAGARSVRPVVPRITTSNSANGVMMVLAKREHHPLSVPAPMTTAYLAGLRRPIPLSEAASERAPVEPYGHPRQASASAGLPYPLLPPSSASTTASSLPPESPFSSSFTALPPNGAQARSRPGSISPKKEPGVLLPSVTAGAGGNAEGGSLRLNRGQERPNTAASSHSGGSMLSPRMNSAERAAQQQSQSQSQQQLQPQARATAARKRADDDILQHSFRAEGDWRRRMILEAVLSSTFVSDNTLEPVSGGPAGTGAGSAGASSVTTTGESPTSAGSMTSVNTNANAIALAGLGLDASLGSPGKSIYAVFLEQVEKSEWRCLFGDREHPCPSQAVAFRRLERALDHVRSHLNHRPFGCKGECQKGDSW</sequence>
<dbReference type="Proteomes" id="UP000054097">
    <property type="component" value="Unassembled WGS sequence"/>
</dbReference>
<evidence type="ECO:0000313" key="2">
    <source>
        <dbReference type="EMBL" id="KIM30777.1"/>
    </source>
</evidence>
<proteinExistence type="predicted"/>
<feature type="compositionally biased region" description="Low complexity" evidence="1">
    <location>
        <begin position="442"/>
        <end position="465"/>
    </location>
</feature>
<accession>A0A0C2XP81</accession>
<feature type="region of interest" description="Disordered" evidence="1">
    <location>
        <begin position="130"/>
        <end position="156"/>
    </location>
</feature>
<feature type="region of interest" description="Disordered" evidence="1">
    <location>
        <begin position="238"/>
        <end position="270"/>
    </location>
</feature>
<feature type="compositionally biased region" description="Low complexity" evidence="1">
    <location>
        <begin position="337"/>
        <end position="370"/>
    </location>
</feature>
<feature type="compositionally biased region" description="Polar residues" evidence="1">
    <location>
        <begin position="238"/>
        <end position="250"/>
    </location>
</feature>
<dbReference type="EMBL" id="KN824283">
    <property type="protein sequence ID" value="KIM30777.1"/>
    <property type="molecule type" value="Genomic_DNA"/>
</dbReference>
<reference evidence="2 3" key="1">
    <citation type="submission" date="2014-04" db="EMBL/GenBank/DDBJ databases">
        <authorList>
            <consortium name="DOE Joint Genome Institute"/>
            <person name="Kuo A."/>
            <person name="Zuccaro A."/>
            <person name="Kohler A."/>
            <person name="Nagy L.G."/>
            <person name="Floudas D."/>
            <person name="Copeland A."/>
            <person name="Barry K.W."/>
            <person name="Cichocki N."/>
            <person name="Veneault-Fourrey C."/>
            <person name="LaButti K."/>
            <person name="Lindquist E.A."/>
            <person name="Lipzen A."/>
            <person name="Lundell T."/>
            <person name="Morin E."/>
            <person name="Murat C."/>
            <person name="Sun H."/>
            <person name="Tunlid A."/>
            <person name="Henrissat B."/>
            <person name="Grigoriev I.V."/>
            <person name="Hibbett D.S."/>
            <person name="Martin F."/>
            <person name="Nordberg H.P."/>
            <person name="Cantor M.N."/>
            <person name="Hua S.X."/>
        </authorList>
    </citation>
    <scope>NUCLEOTIDE SEQUENCE [LARGE SCALE GENOMIC DNA]</scope>
    <source>
        <strain evidence="2 3">MAFF 305830</strain>
    </source>
</reference>
<name>A0A0C2XP81_SERVB</name>
<dbReference type="HOGENOM" id="CLU_434877_0_0_1"/>
<gene>
    <name evidence="2" type="ORF">M408DRAFT_7280</name>
</gene>
<reference evidence="3" key="2">
    <citation type="submission" date="2015-01" db="EMBL/GenBank/DDBJ databases">
        <title>Evolutionary Origins and Diversification of the Mycorrhizal Mutualists.</title>
        <authorList>
            <consortium name="DOE Joint Genome Institute"/>
            <consortium name="Mycorrhizal Genomics Consortium"/>
            <person name="Kohler A."/>
            <person name="Kuo A."/>
            <person name="Nagy L.G."/>
            <person name="Floudas D."/>
            <person name="Copeland A."/>
            <person name="Barry K.W."/>
            <person name="Cichocki N."/>
            <person name="Veneault-Fourrey C."/>
            <person name="LaButti K."/>
            <person name="Lindquist E.A."/>
            <person name="Lipzen A."/>
            <person name="Lundell T."/>
            <person name="Morin E."/>
            <person name="Murat C."/>
            <person name="Riley R."/>
            <person name="Ohm R."/>
            <person name="Sun H."/>
            <person name="Tunlid A."/>
            <person name="Henrissat B."/>
            <person name="Grigoriev I.V."/>
            <person name="Hibbett D.S."/>
            <person name="Martin F."/>
        </authorList>
    </citation>
    <scope>NUCLEOTIDE SEQUENCE [LARGE SCALE GENOMIC DNA]</scope>
    <source>
        <strain evidence="3">MAFF 305830</strain>
    </source>
</reference>
<keyword evidence="3" id="KW-1185">Reference proteome</keyword>
<feature type="compositionally biased region" description="Polar residues" evidence="1">
    <location>
        <begin position="130"/>
        <end position="145"/>
    </location>
</feature>
<dbReference type="OrthoDB" id="3234762at2759"/>